<dbReference type="Gene3D" id="3.40.50.1820">
    <property type="entry name" value="alpha/beta hydrolase"/>
    <property type="match status" value="1"/>
</dbReference>
<name>A0A560EI78_9PROT</name>
<dbReference type="Proteomes" id="UP000319859">
    <property type="component" value="Unassembled WGS sequence"/>
</dbReference>
<dbReference type="InterPro" id="IPR029058">
    <property type="entry name" value="AB_hydrolase_fold"/>
</dbReference>
<evidence type="ECO:0000256" key="1">
    <source>
        <dbReference type="ARBA" id="ARBA00022801"/>
    </source>
</evidence>
<gene>
    <name evidence="4" type="ORF">FBZ89_1477</name>
</gene>
<dbReference type="Pfam" id="PF02129">
    <property type="entry name" value="Peptidase_S15"/>
    <property type="match status" value="1"/>
</dbReference>
<evidence type="ECO:0000259" key="3">
    <source>
        <dbReference type="Pfam" id="PF02129"/>
    </source>
</evidence>
<proteinExistence type="predicted"/>
<keyword evidence="2" id="KW-0732">Signal</keyword>
<dbReference type="PANTHER" id="PTHR22946:SF9">
    <property type="entry name" value="POLYKETIDE TRANSFERASE AF380"/>
    <property type="match status" value="1"/>
</dbReference>
<protein>
    <submittedName>
        <fullName evidence="4">Dienelactone hydrolase</fullName>
    </submittedName>
</protein>
<sequence length="485" mass="51993">MACASYSMRNLGNIPVALIAVLIASFLAGAGNAAHAMDAGDPRPLPPAPWHEQVLMAPGDPERPAQLQVTLLLPEGPGPFPLAIMNHGSAKRHQSPRDMPRYSASFAAYYFLSRGYAVLLPMMRGFAGSEGRLQTHGCNLAGTAMEDAKDILAAAVTLADNQAIDLHRIVVAGQSFGGWNSLAFAAFNPPGVKAVINFAGGMVEGDCDRGRDALAKGAAQLGGLTHIPSLWFYGDNDSLFPPATWRLMHDRYTEAGGNARLVDVGTFMDDSHQLLSYTEGLAIWVPQVDAFLAEQGLPSQNLHPEYLPTPFPPASGYAAAADVDAVPYLNDKGRELYRQFLAKPKPRAFIMAPHGFSGAFDQGFDPIARGLDACRKVTEGCQLYAVDNDVVWTRPTPSPAPSGFAAISDSAAVPYLDDRGREGYARYTTLHRSKAFVIAPDGGWYFSSGTLDPLAQALNGCAEKHQGCRLYAVDGDVVWVKQAMN</sequence>
<dbReference type="EMBL" id="VITN01000047">
    <property type="protein sequence ID" value="TWB09079.1"/>
    <property type="molecule type" value="Genomic_DNA"/>
</dbReference>
<evidence type="ECO:0000313" key="4">
    <source>
        <dbReference type="EMBL" id="TWB09079.1"/>
    </source>
</evidence>
<feature type="chain" id="PRO_5022138929" evidence="2">
    <location>
        <begin position="37"/>
        <end position="485"/>
    </location>
</feature>
<keyword evidence="1 4" id="KW-0378">Hydrolase</keyword>
<feature type="signal peptide" evidence="2">
    <location>
        <begin position="1"/>
        <end position="36"/>
    </location>
</feature>
<dbReference type="InterPro" id="IPR000383">
    <property type="entry name" value="Xaa-Pro-like_dom"/>
</dbReference>
<accession>A0A560EI78</accession>
<organism evidence="4 5">
    <name type="scientific">Nitrospirillum amazonense</name>
    <dbReference type="NCBI Taxonomy" id="28077"/>
    <lineage>
        <taxon>Bacteria</taxon>
        <taxon>Pseudomonadati</taxon>
        <taxon>Pseudomonadota</taxon>
        <taxon>Alphaproteobacteria</taxon>
        <taxon>Rhodospirillales</taxon>
        <taxon>Azospirillaceae</taxon>
        <taxon>Nitrospirillum</taxon>
    </lineage>
</organism>
<dbReference type="InterPro" id="IPR050261">
    <property type="entry name" value="FrsA_esterase"/>
</dbReference>
<comment type="caution">
    <text evidence="4">The sequence shown here is derived from an EMBL/GenBank/DDBJ whole genome shotgun (WGS) entry which is preliminary data.</text>
</comment>
<dbReference type="SUPFAM" id="SSF53474">
    <property type="entry name" value="alpha/beta-Hydrolases"/>
    <property type="match status" value="1"/>
</dbReference>
<evidence type="ECO:0000256" key="2">
    <source>
        <dbReference type="SAM" id="SignalP"/>
    </source>
</evidence>
<dbReference type="AlphaFoldDB" id="A0A560EI78"/>
<dbReference type="GO" id="GO:0052689">
    <property type="term" value="F:carboxylic ester hydrolase activity"/>
    <property type="evidence" value="ECO:0007669"/>
    <property type="project" value="UniProtKB-ARBA"/>
</dbReference>
<dbReference type="PANTHER" id="PTHR22946">
    <property type="entry name" value="DIENELACTONE HYDROLASE DOMAIN-CONTAINING PROTEIN-RELATED"/>
    <property type="match status" value="1"/>
</dbReference>
<reference evidence="4 5" key="1">
    <citation type="submission" date="2019-06" db="EMBL/GenBank/DDBJ databases">
        <title>Genomic Encyclopedia of Type Strains, Phase IV (KMG-V): Genome sequencing to study the core and pangenomes of soil and plant-associated prokaryotes.</title>
        <authorList>
            <person name="Whitman W."/>
        </authorList>
    </citation>
    <scope>NUCLEOTIDE SEQUENCE [LARGE SCALE GENOMIC DNA]</scope>
    <source>
        <strain evidence="4 5">BR 11880</strain>
    </source>
</reference>
<feature type="domain" description="Xaa-Pro dipeptidyl-peptidase-like" evidence="3">
    <location>
        <begin position="66"/>
        <end position="201"/>
    </location>
</feature>
<evidence type="ECO:0000313" key="5">
    <source>
        <dbReference type="Proteomes" id="UP000319859"/>
    </source>
</evidence>